<dbReference type="AlphaFoldDB" id="A0A183BB35"/>
<evidence type="ECO:0000313" key="2">
    <source>
        <dbReference type="Proteomes" id="UP000272942"/>
    </source>
</evidence>
<name>A0A183BB35_9TREM</name>
<sequence>MDRESSSMELGLFRHTTGPVALRVINRFAYRPVKDSADWQMVIAKMERYCPGESNETYERFIFKYRRQQRAESLSAFVQSLKSLTRSCNFRACLEERLIKDRIVVDLRDSAVVKRLLKPPKLTLKQCIGICLIHVASEKHM</sequence>
<evidence type="ECO:0000313" key="3">
    <source>
        <dbReference type="WBParaSite" id="ECPE_0001646301-mRNA-1"/>
    </source>
</evidence>
<gene>
    <name evidence="1" type="ORF">ECPE_LOCUS16420</name>
</gene>
<dbReference type="WBParaSite" id="ECPE_0001646301-mRNA-1">
    <property type="protein sequence ID" value="ECPE_0001646301-mRNA-1"/>
    <property type="gene ID" value="ECPE_0001646301"/>
</dbReference>
<reference evidence="1 2" key="2">
    <citation type="submission" date="2018-11" db="EMBL/GenBank/DDBJ databases">
        <authorList>
            <consortium name="Pathogen Informatics"/>
        </authorList>
    </citation>
    <scope>NUCLEOTIDE SEQUENCE [LARGE SCALE GENOMIC DNA]</scope>
    <source>
        <strain evidence="1 2">Egypt</strain>
    </source>
</reference>
<protein>
    <submittedName>
        <fullName evidence="3">Retrotrans_gag domain-containing protein</fullName>
    </submittedName>
</protein>
<dbReference type="OrthoDB" id="6160000at2759"/>
<dbReference type="Proteomes" id="UP000272942">
    <property type="component" value="Unassembled WGS sequence"/>
</dbReference>
<proteinExistence type="predicted"/>
<keyword evidence="2" id="KW-1185">Reference proteome</keyword>
<evidence type="ECO:0000313" key="1">
    <source>
        <dbReference type="EMBL" id="VDP93692.1"/>
    </source>
</evidence>
<dbReference type="PANTHER" id="PTHR33198">
    <property type="entry name" value="ANK_REP_REGION DOMAIN-CONTAINING PROTEIN-RELATED"/>
    <property type="match status" value="1"/>
</dbReference>
<reference evidence="3" key="1">
    <citation type="submission" date="2016-06" db="UniProtKB">
        <authorList>
            <consortium name="WormBaseParasite"/>
        </authorList>
    </citation>
    <scope>IDENTIFICATION</scope>
</reference>
<dbReference type="PANTHER" id="PTHR33198:SF20">
    <property type="entry name" value="RETROTRANSPOSON GAG DOMAIN-CONTAINING PROTEIN"/>
    <property type="match status" value="1"/>
</dbReference>
<organism evidence="3">
    <name type="scientific">Echinostoma caproni</name>
    <dbReference type="NCBI Taxonomy" id="27848"/>
    <lineage>
        <taxon>Eukaryota</taxon>
        <taxon>Metazoa</taxon>
        <taxon>Spiralia</taxon>
        <taxon>Lophotrochozoa</taxon>
        <taxon>Platyhelminthes</taxon>
        <taxon>Trematoda</taxon>
        <taxon>Digenea</taxon>
        <taxon>Plagiorchiida</taxon>
        <taxon>Echinostomata</taxon>
        <taxon>Echinostomatoidea</taxon>
        <taxon>Echinostomatidae</taxon>
        <taxon>Echinostoma</taxon>
    </lineage>
</organism>
<dbReference type="EMBL" id="UZAN01064242">
    <property type="protein sequence ID" value="VDP93692.1"/>
    <property type="molecule type" value="Genomic_DNA"/>
</dbReference>
<accession>A0A183BB35</accession>